<dbReference type="AlphaFoldDB" id="A0A0F9NJR4"/>
<name>A0A0F9NJR4_9ZZZZ</name>
<dbReference type="EMBL" id="LAZR01004052">
    <property type="protein sequence ID" value="KKN12237.1"/>
    <property type="molecule type" value="Genomic_DNA"/>
</dbReference>
<evidence type="ECO:0000313" key="1">
    <source>
        <dbReference type="EMBL" id="KKN12237.1"/>
    </source>
</evidence>
<organism evidence="1">
    <name type="scientific">marine sediment metagenome</name>
    <dbReference type="NCBI Taxonomy" id="412755"/>
    <lineage>
        <taxon>unclassified sequences</taxon>
        <taxon>metagenomes</taxon>
        <taxon>ecological metagenomes</taxon>
    </lineage>
</organism>
<sequence length="54" mass="6037">MTVSDLRETLKNFPDDMPVAVEVGDEIRIAFDYEEKSPYWGSPGPKAPVLVIRG</sequence>
<comment type="caution">
    <text evidence="1">The sequence shown here is derived from an EMBL/GenBank/DDBJ whole genome shotgun (WGS) entry which is preliminary data.</text>
</comment>
<reference evidence="1" key="1">
    <citation type="journal article" date="2015" name="Nature">
        <title>Complex archaea that bridge the gap between prokaryotes and eukaryotes.</title>
        <authorList>
            <person name="Spang A."/>
            <person name="Saw J.H."/>
            <person name="Jorgensen S.L."/>
            <person name="Zaremba-Niedzwiedzka K."/>
            <person name="Martijn J."/>
            <person name="Lind A.E."/>
            <person name="van Eijk R."/>
            <person name="Schleper C."/>
            <person name="Guy L."/>
            <person name="Ettema T.J."/>
        </authorList>
    </citation>
    <scope>NUCLEOTIDE SEQUENCE</scope>
</reference>
<accession>A0A0F9NJR4</accession>
<proteinExistence type="predicted"/>
<protein>
    <submittedName>
        <fullName evidence="1">Uncharacterized protein</fullName>
    </submittedName>
</protein>
<gene>
    <name evidence="1" type="ORF">LCGC14_1018540</name>
</gene>